<evidence type="ECO:0000313" key="5">
    <source>
        <dbReference type="Proteomes" id="UP000078090"/>
    </source>
</evidence>
<dbReference type="EMBL" id="LUUG01000088">
    <property type="protein sequence ID" value="OAI01599.1"/>
    <property type="molecule type" value="Genomic_DNA"/>
</dbReference>
<keyword evidence="1" id="KW-0812">Transmembrane</keyword>
<dbReference type="OrthoDB" id="5571704at2"/>
<dbReference type="Proteomes" id="UP000077763">
    <property type="component" value="Unassembled WGS sequence"/>
</dbReference>
<dbReference type="AlphaFoldDB" id="A0A177M9X1"/>
<sequence length="68" mass="7396">MGGVIELVVLMLIIAIFAFAPLGYFIYMYTMKNGEPFGDTEPHGDSDSALLRTVSKAILMVRGKLGKS</sequence>
<comment type="caution">
    <text evidence="2">The sequence shown here is derived from an EMBL/GenBank/DDBJ whole genome shotgun (WGS) entry which is preliminary data.</text>
</comment>
<organism evidence="2 5">
    <name type="scientific">Methylomonas methanica</name>
    <dbReference type="NCBI Taxonomy" id="421"/>
    <lineage>
        <taxon>Bacteria</taxon>
        <taxon>Pseudomonadati</taxon>
        <taxon>Pseudomonadota</taxon>
        <taxon>Gammaproteobacteria</taxon>
        <taxon>Methylococcales</taxon>
        <taxon>Methylococcaceae</taxon>
        <taxon>Methylomonas</taxon>
    </lineage>
</organism>
<evidence type="ECO:0000256" key="1">
    <source>
        <dbReference type="SAM" id="Phobius"/>
    </source>
</evidence>
<feature type="transmembrane region" description="Helical" evidence="1">
    <location>
        <begin position="7"/>
        <end position="27"/>
    </location>
</feature>
<gene>
    <name evidence="2" type="ORF">A1332_17110</name>
    <name evidence="3" type="ORF">A1353_05250</name>
</gene>
<evidence type="ECO:0000313" key="2">
    <source>
        <dbReference type="EMBL" id="OAI01599.1"/>
    </source>
</evidence>
<evidence type="ECO:0000313" key="4">
    <source>
        <dbReference type="Proteomes" id="UP000077763"/>
    </source>
</evidence>
<name>A0A177M9X1_METMH</name>
<reference evidence="4 5" key="1">
    <citation type="submission" date="2016-03" db="EMBL/GenBank/DDBJ databases">
        <authorList>
            <person name="Ploux O."/>
        </authorList>
    </citation>
    <scope>NUCLEOTIDE SEQUENCE [LARGE SCALE GENOMIC DNA]</scope>
    <source>
        <strain evidence="2 5">R-45363</strain>
        <strain evidence="3 4">R-45371</strain>
    </source>
</reference>
<keyword evidence="1" id="KW-0472">Membrane</keyword>
<accession>A0A177M9X1</accession>
<protein>
    <submittedName>
        <fullName evidence="2">Uncharacterized protein</fullName>
    </submittedName>
</protein>
<proteinExistence type="predicted"/>
<dbReference type="Proteomes" id="UP000078090">
    <property type="component" value="Unassembled WGS sequence"/>
</dbReference>
<dbReference type="EMBL" id="LUUH01000013">
    <property type="protein sequence ID" value="OAI08977.1"/>
    <property type="molecule type" value="Genomic_DNA"/>
</dbReference>
<keyword evidence="1" id="KW-1133">Transmembrane helix</keyword>
<dbReference type="RefSeq" id="WP_064009418.1">
    <property type="nucleotide sequence ID" value="NZ_LUUG01000088.1"/>
</dbReference>
<evidence type="ECO:0000313" key="3">
    <source>
        <dbReference type="EMBL" id="OAI08977.1"/>
    </source>
</evidence>